<name>A0A6A6N9B7_HEVBR</name>
<dbReference type="Proteomes" id="UP000467840">
    <property type="component" value="Chromosome 10"/>
</dbReference>
<accession>A0A6A6N9B7</accession>
<dbReference type="AlphaFoldDB" id="A0A6A6N9B7"/>
<feature type="region of interest" description="Disordered" evidence="1">
    <location>
        <begin position="64"/>
        <end position="90"/>
    </location>
</feature>
<feature type="compositionally biased region" description="Basic and acidic residues" evidence="1">
    <location>
        <begin position="64"/>
        <end position="73"/>
    </location>
</feature>
<evidence type="ECO:0000313" key="2">
    <source>
        <dbReference type="EMBL" id="KAF2321176.1"/>
    </source>
</evidence>
<protein>
    <submittedName>
        <fullName evidence="2">Uncharacterized protein</fullName>
    </submittedName>
</protein>
<keyword evidence="3" id="KW-1185">Reference proteome</keyword>
<sequence>MDPNISSSSGVEGEERNFGDERLYKEALAQQFERLSLLTANHDEELKGIRAYLNRMMEYLMRNKREPQNRREEEEVNMGNEGRGRGAIRAEPRMEEYADPIWDEDEFEEAYEYGNYQFGGWGFRPPRVKELEADLVGEILDIRFMVDSQNCRIVEQMI</sequence>
<comment type="caution">
    <text evidence="2">The sequence shown here is derived from an EMBL/GenBank/DDBJ whole genome shotgun (WGS) entry which is preliminary data.</text>
</comment>
<organism evidence="2 3">
    <name type="scientific">Hevea brasiliensis</name>
    <name type="common">Para rubber tree</name>
    <name type="synonym">Siphonia brasiliensis</name>
    <dbReference type="NCBI Taxonomy" id="3981"/>
    <lineage>
        <taxon>Eukaryota</taxon>
        <taxon>Viridiplantae</taxon>
        <taxon>Streptophyta</taxon>
        <taxon>Embryophyta</taxon>
        <taxon>Tracheophyta</taxon>
        <taxon>Spermatophyta</taxon>
        <taxon>Magnoliopsida</taxon>
        <taxon>eudicotyledons</taxon>
        <taxon>Gunneridae</taxon>
        <taxon>Pentapetalae</taxon>
        <taxon>rosids</taxon>
        <taxon>fabids</taxon>
        <taxon>Malpighiales</taxon>
        <taxon>Euphorbiaceae</taxon>
        <taxon>Crotonoideae</taxon>
        <taxon>Micrandreae</taxon>
        <taxon>Hevea</taxon>
    </lineage>
</organism>
<reference evidence="2 3" key="1">
    <citation type="journal article" date="2020" name="Mol. Plant">
        <title>The Chromosome-Based Rubber Tree Genome Provides New Insights into Spurge Genome Evolution and Rubber Biosynthesis.</title>
        <authorList>
            <person name="Liu J."/>
            <person name="Shi C."/>
            <person name="Shi C.C."/>
            <person name="Li W."/>
            <person name="Zhang Q.J."/>
            <person name="Zhang Y."/>
            <person name="Li K."/>
            <person name="Lu H.F."/>
            <person name="Shi C."/>
            <person name="Zhu S.T."/>
            <person name="Xiao Z.Y."/>
            <person name="Nan H."/>
            <person name="Yue Y."/>
            <person name="Zhu X.G."/>
            <person name="Wu Y."/>
            <person name="Hong X.N."/>
            <person name="Fan G.Y."/>
            <person name="Tong Y."/>
            <person name="Zhang D."/>
            <person name="Mao C.L."/>
            <person name="Liu Y.L."/>
            <person name="Hao S.J."/>
            <person name="Liu W.Q."/>
            <person name="Lv M.Q."/>
            <person name="Zhang H.B."/>
            <person name="Liu Y."/>
            <person name="Hu-Tang G.R."/>
            <person name="Wang J.P."/>
            <person name="Wang J.H."/>
            <person name="Sun Y.H."/>
            <person name="Ni S.B."/>
            <person name="Chen W.B."/>
            <person name="Zhang X.C."/>
            <person name="Jiao Y.N."/>
            <person name="Eichler E.E."/>
            <person name="Li G.H."/>
            <person name="Liu X."/>
            <person name="Gao L.Z."/>
        </authorList>
    </citation>
    <scope>NUCLEOTIDE SEQUENCE [LARGE SCALE GENOMIC DNA]</scope>
    <source>
        <strain evidence="3">cv. GT1</strain>
        <tissue evidence="2">Leaf</tissue>
    </source>
</reference>
<evidence type="ECO:0000313" key="3">
    <source>
        <dbReference type="Proteomes" id="UP000467840"/>
    </source>
</evidence>
<dbReference type="EMBL" id="JAAGAX010000003">
    <property type="protein sequence ID" value="KAF2321176.1"/>
    <property type="molecule type" value="Genomic_DNA"/>
</dbReference>
<proteinExistence type="predicted"/>
<gene>
    <name evidence="2" type="ORF">GH714_034942</name>
</gene>
<evidence type="ECO:0000256" key="1">
    <source>
        <dbReference type="SAM" id="MobiDB-lite"/>
    </source>
</evidence>